<dbReference type="EMBL" id="PVWQ01000007">
    <property type="protein sequence ID" value="RDW76540.1"/>
    <property type="molecule type" value="Genomic_DNA"/>
</dbReference>
<gene>
    <name evidence="1" type="ORF">DSM5745_06532</name>
</gene>
<protein>
    <submittedName>
        <fullName evidence="1">Uncharacterized protein</fullName>
    </submittedName>
</protein>
<keyword evidence="2" id="KW-1185">Reference proteome</keyword>
<sequence>MLNPILRTWHRTLRLTRQPSASWHRARIAEELKERRVARNQLEKLSETSDVLFSISRARHDGFAIRLRPSVFSHPLAYGHMLAKFTSWWGFYRAAASLSGAQWPRNVREVVSPAREAKLDEVAARHGIDAVRFNAVRFRKISRRMLRIWPLLP</sequence>
<evidence type="ECO:0000313" key="1">
    <source>
        <dbReference type="EMBL" id="RDW76540.1"/>
    </source>
</evidence>
<accession>A0A3D8RRE8</accession>
<comment type="caution">
    <text evidence="1">The sequence shown here is derived from an EMBL/GenBank/DDBJ whole genome shotgun (WGS) entry which is preliminary data.</text>
</comment>
<dbReference type="AlphaFoldDB" id="A0A3D8RRE8"/>
<dbReference type="OrthoDB" id="3582307at2759"/>
<evidence type="ECO:0000313" key="2">
    <source>
        <dbReference type="Proteomes" id="UP000256690"/>
    </source>
</evidence>
<dbReference type="Proteomes" id="UP000256690">
    <property type="component" value="Unassembled WGS sequence"/>
</dbReference>
<dbReference type="GeneID" id="38116902"/>
<name>A0A3D8RRE8_9EURO</name>
<reference evidence="1 2" key="1">
    <citation type="journal article" date="2018" name="IMA Fungus">
        <title>IMA Genome-F 9: Draft genome sequence of Annulohypoxylon stygium, Aspergillus mulundensis, Berkeleyomyces basicola (syn. Thielaviopsis basicola), Ceratocystis smalleyi, two Cercospora beticola strains, Coleophoma cylindrospora, Fusarium fracticaudum, Phialophora cf. hyalina, and Morchella septimelata.</title>
        <authorList>
            <person name="Wingfield B.D."/>
            <person name="Bills G.F."/>
            <person name="Dong Y."/>
            <person name="Huang W."/>
            <person name="Nel W.J."/>
            <person name="Swalarsk-Parry B.S."/>
            <person name="Vaghefi N."/>
            <person name="Wilken P.M."/>
            <person name="An Z."/>
            <person name="de Beer Z.W."/>
            <person name="De Vos L."/>
            <person name="Chen L."/>
            <person name="Duong T.A."/>
            <person name="Gao Y."/>
            <person name="Hammerbacher A."/>
            <person name="Kikkert J.R."/>
            <person name="Li Y."/>
            <person name="Li H."/>
            <person name="Li K."/>
            <person name="Li Q."/>
            <person name="Liu X."/>
            <person name="Ma X."/>
            <person name="Naidoo K."/>
            <person name="Pethybridge S.J."/>
            <person name="Sun J."/>
            <person name="Steenkamp E.T."/>
            <person name="van der Nest M.A."/>
            <person name="van Wyk S."/>
            <person name="Wingfield M.J."/>
            <person name="Xiong C."/>
            <person name="Yue Q."/>
            <person name="Zhang X."/>
        </authorList>
    </citation>
    <scope>NUCLEOTIDE SEQUENCE [LARGE SCALE GENOMIC DNA]</scope>
    <source>
        <strain evidence="1 2">DSM 5745</strain>
    </source>
</reference>
<proteinExistence type="predicted"/>
<dbReference type="RefSeq" id="XP_026602852.1">
    <property type="nucleotide sequence ID" value="XM_026748548.1"/>
</dbReference>
<organism evidence="1 2">
    <name type="scientific">Aspergillus mulundensis</name>
    <dbReference type="NCBI Taxonomy" id="1810919"/>
    <lineage>
        <taxon>Eukaryota</taxon>
        <taxon>Fungi</taxon>
        <taxon>Dikarya</taxon>
        <taxon>Ascomycota</taxon>
        <taxon>Pezizomycotina</taxon>
        <taxon>Eurotiomycetes</taxon>
        <taxon>Eurotiomycetidae</taxon>
        <taxon>Eurotiales</taxon>
        <taxon>Aspergillaceae</taxon>
        <taxon>Aspergillus</taxon>
        <taxon>Aspergillus subgen. Nidulantes</taxon>
    </lineage>
</organism>